<keyword evidence="1" id="KW-0812">Transmembrane</keyword>
<dbReference type="KEGG" id="alus:STSP2_00308"/>
<keyword evidence="3" id="KW-1185">Reference proteome</keyword>
<feature type="transmembrane region" description="Helical" evidence="1">
    <location>
        <begin position="65"/>
        <end position="84"/>
    </location>
</feature>
<dbReference type="RefSeq" id="WP_146659185.1">
    <property type="nucleotide sequence ID" value="NZ_CP019791.1"/>
</dbReference>
<proteinExistence type="predicted"/>
<evidence type="ECO:0000313" key="2">
    <source>
        <dbReference type="EMBL" id="AQT67165.1"/>
    </source>
</evidence>
<keyword evidence="1" id="KW-1133">Transmembrane helix</keyword>
<dbReference type="OrthoDB" id="5986784at2"/>
<accession>A0A1U9NH87</accession>
<keyword evidence="1" id="KW-0472">Membrane</keyword>
<dbReference type="AlphaFoldDB" id="A0A1U9NH87"/>
<dbReference type="Proteomes" id="UP000189674">
    <property type="component" value="Chromosome"/>
</dbReference>
<evidence type="ECO:0000256" key="1">
    <source>
        <dbReference type="SAM" id="Phobius"/>
    </source>
</evidence>
<reference evidence="3" key="1">
    <citation type="submission" date="2017-02" db="EMBL/GenBank/DDBJ databases">
        <title>Comparative genomics and description of representatives of a novel lineage of planctomycetes thriving in anoxic sediments.</title>
        <authorList>
            <person name="Spring S."/>
            <person name="Bunk B."/>
            <person name="Sproer C."/>
        </authorList>
    </citation>
    <scope>NUCLEOTIDE SEQUENCE [LARGE SCALE GENOMIC DNA]</scope>
    <source>
        <strain evidence="3">ST-NAGAB-D1</strain>
    </source>
</reference>
<dbReference type="STRING" id="1936003.STSP2_00308"/>
<protein>
    <submittedName>
        <fullName evidence="2">Uncharacterized protein</fullName>
    </submittedName>
</protein>
<name>A0A1U9NH87_9BACT</name>
<dbReference type="EMBL" id="CP019791">
    <property type="protein sequence ID" value="AQT67165.1"/>
    <property type="molecule type" value="Genomic_DNA"/>
</dbReference>
<feature type="transmembrane region" description="Helical" evidence="1">
    <location>
        <begin position="34"/>
        <end position="53"/>
    </location>
</feature>
<organism evidence="2 3">
    <name type="scientific">Anaerohalosphaera lusitana</name>
    <dbReference type="NCBI Taxonomy" id="1936003"/>
    <lineage>
        <taxon>Bacteria</taxon>
        <taxon>Pseudomonadati</taxon>
        <taxon>Planctomycetota</taxon>
        <taxon>Phycisphaerae</taxon>
        <taxon>Sedimentisphaerales</taxon>
        <taxon>Anaerohalosphaeraceae</taxon>
        <taxon>Anaerohalosphaera</taxon>
    </lineage>
</organism>
<evidence type="ECO:0000313" key="3">
    <source>
        <dbReference type="Proteomes" id="UP000189674"/>
    </source>
</evidence>
<gene>
    <name evidence="2" type="ORF">STSP2_00308</name>
</gene>
<sequence length="92" mass="10833">MGKKEMREKGGDMRRRFTSGRWAKTREMGKRKFVLVYGVFFFGLLSALLSSLIMKLSMPVTVVQIIINLIVFPVCGVFWGAWMWRVNEKRWK</sequence>